<dbReference type="AlphaFoldDB" id="A0A1Y1V902"/>
<comment type="caution">
    <text evidence="2">The sequence shown here is derived from an EMBL/GenBank/DDBJ whole genome shotgun (WGS) entry which is preliminary data.</text>
</comment>
<name>A0A1Y1V902_9FUNG</name>
<evidence type="ECO:0000313" key="3">
    <source>
        <dbReference type="Proteomes" id="UP000193719"/>
    </source>
</evidence>
<keyword evidence="1" id="KW-0472">Membrane</keyword>
<reference evidence="2 3" key="1">
    <citation type="submission" date="2016-08" db="EMBL/GenBank/DDBJ databases">
        <title>Genomes of anaerobic fungi encode conserved fungal cellulosomes for biomass hydrolysis.</title>
        <authorList>
            <consortium name="DOE Joint Genome Institute"/>
            <person name="Haitjema C.H."/>
            <person name="Gilmore S.P."/>
            <person name="Henske J.K."/>
            <person name="Solomon K.V."/>
            <person name="De Groot R."/>
            <person name="Kuo A."/>
            <person name="Mondo S.J."/>
            <person name="Salamov A.A."/>
            <person name="Labutti K."/>
            <person name="Zhao Z."/>
            <person name="Chiniquy J."/>
            <person name="Barry K."/>
            <person name="Brewer H.M."/>
            <person name="Purvine S.O."/>
            <person name="Wright A.T."/>
            <person name="Boxma B."/>
            <person name="Van Alen T."/>
            <person name="Hackstein J.H."/>
            <person name="Baker S.E."/>
            <person name="Grigoriev I.V."/>
            <person name="O'Malley M.A."/>
        </authorList>
    </citation>
    <scope>NUCLEOTIDE SEQUENCE [LARGE SCALE GENOMIC DNA]</scope>
    <source>
        <strain evidence="3">finn</strain>
    </source>
</reference>
<keyword evidence="1" id="KW-0812">Transmembrane</keyword>
<dbReference type="EMBL" id="MCFH01000022">
    <property type="protein sequence ID" value="ORX50026.1"/>
    <property type="molecule type" value="Genomic_DNA"/>
</dbReference>
<evidence type="ECO:0008006" key="4">
    <source>
        <dbReference type="Google" id="ProtNLM"/>
    </source>
</evidence>
<feature type="transmembrane region" description="Helical" evidence="1">
    <location>
        <begin position="141"/>
        <end position="159"/>
    </location>
</feature>
<feature type="transmembrane region" description="Helical" evidence="1">
    <location>
        <begin position="12"/>
        <end position="33"/>
    </location>
</feature>
<evidence type="ECO:0000256" key="1">
    <source>
        <dbReference type="SAM" id="Phobius"/>
    </source>
</evidence>
<dbReference type="Proteomes" id="UP000193719">
    <property type="component" value="Unassembled WGS sequence"/>
</dbReference>
<accession>A0A1Y1V902</accession>
<reference evidence="2 3" key="2">
    <citation type="submission" date="2016-08" db="EMBL/GenBank/DDBJ databases">
        <title>Pervasive Adenine N6-methylation of Active Genes in Fungi.</title>
        <authorList>
            <consortium name="DOE Joint Genome Institute"/>
            <person name="Mondo S.J."/>
            <person name="Dannebaum R.O."/>
            <person name="Kuo R.C."/>
            <person name="Labutti K."/>
            <person name="Haridas S."/>
            <person name="Kuo A."/>
            <person name="Salamov A."/>
            <person name="Ahrendt S.R."/>
            <person name="Lipzen A."/>
            <person name="Sullivan W."/>
            <person name="Andreopoulos W.B."/>
            <person name="Clum A."/>
            <person name="Lindquist E."/>
            <person name="Daum C."/>
            <person name="Ramamoorthy G.K."/>
            <person name="Gryganskyi A."/>
            <person name="Culley D."/>
            <person name="Magnuson J.K."/>
            <person name="James T.Y."/>
            <person name="O'Malley M.A."/>
            <person name="Stajich J.E."/>
            <person name="Spatafora J.W."/>
            <person name="Visel A."/>
            <person name="Grigoriev I.V."/>
        </authorList>
    </citation>
    <scope>NUCLEOTIDE SEQUENCE [LARGE SCALE GENOMIC DNA]</scope>
    <source>
        <strain evidence="3">finn</strain>
    </source>
</reference>
<feature type="transmembrane region" description="Helical" evidence="1">
    <location>
        <begin position="45"/>
        <end position="68"/>
    </location>
</feature>
<evidence type="ECO:0000313" key="2">
    <source>
        <dbReference type="EMBL" id="ORX50026.1"/>
    </source>
</evidence>
<sequence>MAYRLRNHPYIKVISPVFCNLIVGGCALNMIKLLKYIPSYSIAKIKIFVVIEALGTNLIYIPMFAVAYRIYCIFKTKSIMSNKLDNKRLLYSIMTAISIAVIYKVVIIFSCEFFYEAIGSIGYSRIPVGEYSNYQSLNKVYQAYLGFVFIALIFMIIATGSHSKKFGDICYTFVIFSTNISDYLVNELIKKLDGKNYPLYFFLTILFNCFLHFACVYILIGSRVHLLITKPGFDMIDSNGTDITQYVALRSKLKSMSMLNKSSNIYTSNIKNTTHVGNGSKT</sequence>
<feature type="transmembrane region" description="Helical" evidence="1">
    <location>
        <begin position="89"/>
        <end position="115"/>
    </location>
</feature>
<protein>
    <recommendedName>
        <fullName evidence="4">G-protein coupled receptors family 3 profile domain-containing protein</fullName>
    </recommendedName>
</protein>
<feature type="transmembrane region" description="Helical" evidence="1">
    <location>
        <begin position="197"/>
        <end position="220"/>
    </location>
</feature>
<organism evidence="2 3">
    <name type="scientific">Piromyces finnis</name>
    <dbReference type="NCBI Taxonomy" id="1754191"/>
    <lineage>
        <taxon>Eukaryota</taxon>
        <taxon>Fungi</taxon>
        <taxon>Fungi incertae sedis</taxon>
        <taxon>Chytridiomycota</taxon>
        <taxon>Chytridiomycota incertae sedis</taxon>
        <taxon>Neocallimastigomycetes</taxon>
        <taxon>Neocallimastigales</taxon>
        <taxon>Neocallimastigaceae</taxon>
        <taxon>Piromyces</taxon>
    </lineage>
</organism>
<proteinExistence type="predicted"/>
<dbReference type="PROSITE" id="PS51257">
    <property type="entry name" value="PROKAR_LIPOPROTEIN"/>
    <property type="match status" value="1"/>
</dbReference>
<gene>
    <name evidence="2" type="ORF">BCR36DRAFT_327497</name>
</gene>
<keyword evidence="3" id="KW-1185">Reference proteome</keyword>
<feature type="non-terminal residue" evidence="2">
    <location>
        <position position="282"/>
    </location>
</feature>
<keyword evidence="1" id="KW-1133">Transmembrane helix</keyword>